<dbReference type="PANTHER" id="PTHR43680:SF2">
    <property type="entry name" value="NITRATE REDUCTASE MOLYBDENUM COFACTOR ASSEMBLY CHAPERONE NARJ"/>
    <property type="match status" value="1"/>
</dbReference>
<dbReference type="NCBIfam" id="TIGR00684">
    <property type="entry name" value="narJ"/>
    <property type="match status" value="1"/>
</dbReference>
<dbReference type="GO" id="GO:0051082">
    <property type="term" value="F:unfolded protein binding"/>
    <property type="evidence" value="ECO:0007669"/>
    <property type="project" value="InterPro"/>
</dbReference>
<evidence type="ECO:0000313" key="2">
    <source>
        <dbReference type="EMBL" id="QXJ35242.1"/>
    </source>
</evidence>
<dbReference type="Proteomes" id="UP000693941">
    <property type="component" value="Chromosome"/>
</dbReference>
<evidence type="ECO:0000313" key="4">
    <source>
        <dbReference type="Proteomes" id="UP000694036"/>
    </source>
</evidence>
<keyword evidence="4" id="KW-1185">Reference proteome</keyword>
<dbReference type="EMBL" id="CP077715">
    <property type="protein sequence ID" value="QXJ32218.1"/>
    <property type="molecule type" value="Genomic_DNA"/>
</dbReference>
<name>A0A8F5GWJ1_9CREN</name>
<protein>
    <recommendedName>
        <fullName evidence="5">Nitrate reductase molybdenum cofactor assembly chaperone</fullName>
    </recommendedName>
</protein>
<dbReference type="Proteomes" id="UP000694036">
    <property type="component" value="Chromosome"/>
</dbReference>
<dbReference type="PANTHER" id="PTHR43680">
    <property type="entry name" value="NITRATE REDUCTASE MOLYBDENUM COFACTOR ASSEMBLY CHAPERONE"/>
    <property type="match status" value="1"/>
</dbReference>
<dbReference type="Pfam" id="PF02613">
    <property type="entry name" value="Nitrate_red_del"/>
    <property type="match status" value="1"/>
</dbReference>
<dbReference type="InterPro" id="IPR003765">
    <property type="entry name" value="NO3_reductase_chaperone_NarJ"/>
</dbReference>
<sequence length="194" mass="23083">MLTNKEKLLLISLLLQYPDEETLNKLSEIIRSIREKGRGDPIMDLAMRFLSEDPIMLQEEYVQNFDLNQKFSLYLTAWELRDRRERGMRILELKKKIQEAGFKLPDKELPDYVPLLLEFMATVKEEKWPENLKERISAFSLDAKKKIASDKYRAVFSELVKMFSEVKQKDQRNLESDTFFEPYSLNYEVEGEEL</sequence>
<evidence type="ECO:0000313" key="1">
    <source>
        <dbReference type="EMBL" id="QXJ32218.1"/>
    </source>
</evidence>
<dbReference type="GO" id="GO:0042128">
    <property type="term" value="P:nitrate assimilation"/>
    <property type="evidence" value="ECO:0007669"/>
    <property type="project" value="TreeGrafter"/>
</dbReference>
<proteinExistence type="predicted"/>
<accession>A0A8F5GWJ1</accession>
<dbReference type="GO" id="GO:0016530">
    <property type="term" value="F:metallochaperone activity"/>
    <property type="evidence" value="ECO:0007669"/>
    <property type="project" value="TreeGrafter"/>
</dbReference>
<evidence type="ECO:0000313" key="3">
    <source>
        <dbReference type="Proteomes" id="UP000693941"/>
    </source>
</evidence>
<dbReference type="GO" id="GO:0051131">
    <property type="term" value="P:chaperone-mediated protein complex assembly"/>
    <property type="evidence" value="ECO:0007669"/>
    <property type="project" value="InterPro"/>
</dbReference>
<gene>
    <name evidence="1" type="ORF">J5U21_01869</name>
    <name evidence="2" type="ORF">J5U22_01789</name>
</gene>
<dbReference type="RefSeq" id="WP_218257876.1">
    <property type="nucleotide sequence ID" value="NZ_CP077713.1"/>
</dbReference>
<dbReference type="EMBL" id="CP077713">
    <property type="protein sequence ID" value="QXJ35242.1"/>
    <property type="molecule type" value="Genomic_DNA"/>
</dbReference>
<organism evidence="1 3">
    <name type="scientific">Saccharolobus shibatae</name>
    <dbReference type="NCBI Taxonomy" id="2286"/>
    <lineage>
        <taxon>Archaea</taxon>
        <taxon>Thermoproteota</taxon>
        <taxon>Thermoprotei</taxon>
        <taxon>Sulfolobales</taxon>
        <taxon>Sulfolobaceae</taxon>
        <taxon>Saccharolobus</taxon>
    </lineage>
</organism>
<reference evidence="1 4" key="1">
    <citation type="journal article" date="2021" name="Environ. Microbiol.">
        <title>New insights into the diversity and evolution of the archaeal mobilome from three complete genomes of Saccharolobus shibatae.</title>
        <authorList>
            <person name="Medvedeva S."/>
            <person name="Brandt D."/>
            <person name="Cvirkaite-Krupovic V."/>
            <person name="Liu Y."/>
            <person name="Severinov K."/>
            <person name="Ishino S."/>
            <person name="Ishino Y."/>
            <person name="Prangishvili D."/>
            <person name="Kalinowski J."/>
            <person name="Krupovic M."/>
        </authorList>
    </citation>
    <scope>NUCLEOTIDE SEQUENCE</scope>
    <source>
        <strain evidence="1">BEU9</strain>
        <strain evidence="2 4">S38A</strain>
    </source>
</reference>
<dbReference type="GeneID" id="65560320"/>
<evidence type="ECO:0008006" key="5">
    <source>
        <dbReference type="Google" id="ProtNLM"/>
    </source>
</evidence>
<dbReference type="AlphaFoldDB" id="A0A8F5GWJ1"/>
<dbReference type="InterPro" id="IPR020945">
    <property type="entry name" value="DMSO/NO3_reduct_chaperone"/>
</dbReference>